<dbReference type="PANTHER" id="PTHR21327">
    <property type="entry name" value="GTP CYCLOHYDROLASE II-RELATED"/>
    <property type="match status" value="1"/>
</dbReference>
<evidence type="ECO:0000313" key="7">
    <source>
        <dbReference type="Proteomes" id="UP000515663"/>
    </source>
</evidence>
<dbReference type="AlphaFoldDB" id="A0A7D7LYP5"/>
<comment type="function">
    <text evidence="1">Catalyzes the conversion of D-ribulose 5-phosphate to formate and 3,4-dihydroxy-2-butanone 4-phosphate.</text>
</comment>
<dbReference type="RefSeq" id="WP_219851200.1">
    <property type="nucleotide sequence ID" value="NZ_CP059491.1"/>
</dbReference>
<evidence type="ECO:0000256" key="3">
    <source>
        <dbReference type="ARBA" id="ARBA00012153"/>
    </source>
</evidence>
<proteinExistence type="predicted"/>
<dbReference type="EMBL" id="CP059491">
    <property type="protein sequence ID" value="QMT03139.1"/>
    <property type="molecule type" value="Genomic_DNA"/>
</dbReference>
<accession>A0A7D7LYP5</accession>
<dbReference type="Proteomes" id="UP000515663">
    <property type="component" value="Chromosome"/>
</dbReference>
<evidence type="ECO:0000256" key="5">
    <source>
        <dbReference type="ARBA" id="ARBA00022723"/>
    </source>
</evidence>
<dbReference type="Gene3D" id="3.90.870.10">
    <property type="entry name" value="DHBP synthase"/>
    <property type="match status" value="1"/>
</dbReference>
<dbReference type="PANTHER" id="PTHR21327:SF18">
    <property type="entry name" value="3,4-DIHYDROXY-2-BUTANONE 4-PHOSPHATE SYNTHASE"/>
    <property type="match status" value="1"/>
</dbReference>
<dbReference type="SUPFAM" id="SSF55821">
    <property type="entry name" value="YrdC/RibB"/>
    <property type="match status" value="1"/>
</dbReference>
<protein>
    <recommendedName>
        <fullName evidence="3">3,4-dihydroxy-2-butanone-4-phosphate synthase</fullName>
        <ecNumber evidence="3">4.1.99.12</ecNumber>
    </recommendedName>
</protein>
<dbReference type="GO" id="GO:0003935">
    <property type="term" value="F:GTP cyclohydrolase II activity"/>
    <property type="evidence" value="ECO:0007669"/>
    <property type="project" value="TreeGrafter"/>
</dbReference>
<dbReference type="EC" id="4.1.99.12" evidence="3"/>
<evidence type="ECO:0000256" key="2">
    <source>
        <dbReference type="ARBA" id="ARBA00004904"/>
    </source>
</evidence>
<keyword evidence="5" id="KW-0479">Metal-binding</keyword>
<dbReference type="InterPro" id="IPR017945">
    <property type="entry name" value="DHBP_synth_RibB-like_a/b_dom"/>
</dbReference>
<comment type="pathway">
    <text evidence="2">Cofactor biosynthesis; riboflavin biosynthesis; 2-hydroxy-3-oxobutyl phosphate from D-ribulose 5-phosphate: step 1/1.</text>
</comment>
<sequence length="212" mass="22093">MTLLDGSRTSVSTATEAMGRGQAVVVIDDTVAPRHAALVIAAEHATTELVAFLIRHTGGFLCAALGEDHCERLALPHVAASRDTRCPEQRVTVDARDTGTGISASARARTVRTLADPRATTTDFTRPGHVVPVGVPLDGGVRLPGFAGATIALAALAGCTPVGAYAVLVSAERSSEVADDSEAEQFARRHGLSAVRLSEVWPHRLVDIADAD</sequence>
<dbReference type="InterPro" id="IPR000422">
    <property type="entry name" value="DHBP_synthase_RibB"/>
</dbReference>
<evidence type="ECO:0000256" key="1">
    <source>
        <dbReference type="ARBA" id="ARBA00002284"/>
    </source>
</evidence>
<evidence type="ECO:0000256" key="4">
    <source>
        <dbReference type="ARBA" id="ARBA00022619"/>
    </source>
</evidence>
<dbReference type="Pfam" id="PF00926">
    <property type="entry name" value="DHBP_synthase"/>
    <property type="match status" value="1"/>
</dbReference>
<dbReference type="GO" id="GO:0009231">
    <property type="term" value="P:riboflavin biosynthetic process"/>
    <property type="evidence" value="ECO:0007669"/>
    <property type="project" value="UniProtKB-UniPathway"/>
</dbReference>
<dbReference type="GO" id="GO:0005829">
    <property type="term" value="C:cytosol"/>
    <property type="evidence" value="ECO:0007669"/>
    <property type="project" value="TreeGrafter"/>
</dbReference>
<dbReference type="KEGG" id="gji:H1R19_08525"/>
<evidence type="ECO:0000313" key="6">
    <source>
        <dbReference type="EMBL" id="QMT03139.1"/>
    </source>
</evidence>
<keyword evidence="4" id="KW-0686">Riboflavin biosynthesis</keyword>
<keyword evidence="7" id="KW-1185">Reference proteome</keyword>
<reference evidence="7" key="1">
    <citation type="submission" date="2020-07" db="EMBL/GenBank/DDBJ databases">
        <title>novel species isolated from the respiratory tract of Marmot.</title>
        <authorList>
            <person name="Zhang G."/>
        </authorList>
    </citation>
    <scope>NUCLEOTIDE SEQUENCE [LARGE SCALE GENOMIC DNA]</scope>
    <source>
        <strain evidence="7">686</strain>
    </source>
</reference>
<dbReference type="UniPathway" id="UPA00275">
    <property type="reaction ID" value="UER00399"/>
</dbReference>
<dbReference type="GO" id="GO:0008686">
    <property type="term" value="F:3,4-dihydroxy-2-butanone-4-phosphate synthase activity"/>
    <property type="evidence" value="ECO:0007669"/>
    <property type="project" value="UniProtKB-EC"/>
</dbReference>
<gene>
    <name evidence="6" type="ORF">H1R19_08525</name>
</gene>
<dbReference type="GO" id="GO:0046872">
    <property type="term" value="F:metal ion binding"/>
    <property type="evidence" value="ECO:0007669"/>
    <property type="project" value="UniProtKB-KW"/>
</dbReference>
<name>A0A7D7LYP5_9ACTN</name>
<organism evidence="6 7">
    <name type="scientific">Gordonia jinghuaiqii</name>
    <dbReference type="NCBI Taxonomy" id="2758710"/>
    <lineage>
        <taxon>Bacteria</taxon>
        <taxon>Bacillati</taxon>
        <taxon>Actinomycetota</taxon>
        <taxon>Actinomycetes</taxon>
        <taxon>Mycobacteriales</taxon>
        <taxon>Gordoniaceae</taxon>
        <taxon>Gordonia</taxon>
    </lineage>
</organism>